<dbReference type="EMBL" id="GBXM01024282">
    <property type="protein sequence ID" value="JAH84295.1"/>
    <property type="molecule type" value="Transcribed_RNA"/>
</dbReference>
<organism evidence="1">
    <name type="scientific">Anguilla anguilla</name>
    <name type="common">European freshwater eel</name>
    <name type="synonym">Muraena anguilla</name>
    <dbReference type="NCBI Taxonomy" id="7936"/>
    <lineage>
        <taxon>Eukaryota</taxon>
        <taxon>Metazoa</taxon>
        <taxon>Chordata</taxon>
        <taxon>Craniata</taxon>
        <taxon>Vertebrata</taxon>
        <taxon>Euteleostomi</taxon>
        <taxon>Actinopterygii</taxon>
        <taxon>Neopterygii</taxon>
        <taxon>Teleostei</taxon>
        <taxon>Anguilliformes</taxon>
        <taxon>Anguillidae</taxon>
        <taxon>Anguilla</taxon>
    </lineage>
</organism>
<name>A0A0E9W411_ANGAN</name>
<accession>A0A0E9W411</accession>
<reference evidence="1" key="1">
    <citation type="submission" date="2014-11" db="EMBL/GenBank/DDBJ databases">
        <authorList>
            <person name="Amaro Gonzalez C."/>
        </authorList>
    </citation>
    <scope>NUCLEOTIDE SEQUENCE</scope>
</reference>
<protein>
    <submittedName>
        <fullName evidence="1">Uncharacterized protein</fullName>
    </submittedName>
</protein>
<evidence type="ECO:0000313" key="1">
    <source>
        <dbReference type="EMBL" id="JAH84295.1"/>
    </source>
</evidence>
<proteinExistence type="predicted"/>
<dbReference type="AlphaFoldDB" id="A0A0E9W411"/>
<sequence length="21" mass="2552">MYLLSSDFMKTEKVFAFICMF</sequence>
<reference evidence="1" key="2">
    <citation type="journal article" date="2015" name="Fish Shellfish Immunol.">
        <title>Early steps in the European eel (Anguilla anguilla)-Vibrio vulnificus interaction in the gills: Role of the RtxA13 toxin.</title>
        <authorList>
            <person name="Callol A."/>
            <person name="Pajuelo D."/>
            <person name="Ebbesson L."/>
            <person name="Teles M."/>
            <person name="MacKenzie S."/>
            <person name="Amaro C."/>
        </authorList>
    </citation>
    <scope>NUCLEOTIDE SEQUENCE</scope>
</reference>